<comment type="subunit">
    <text evidence="1">Homodimer.</text>
</comment>
<keyword evidence="1" id="KW-0479">Metal-binding</keyword>
<dbReference type="EMBL" id="ABID01000011">
    <property type="protein sequence ID" value="EDQ03630.1"/>
    <property type="molecule type" value="Genomic_DNA"/>
</dbReference>
<accession>A0ABM9X2C8</accession>
<comment type="subcellular location">
    <subcellularLocation>
        <location evidence="1">Cytoplasm</location>
    </subcellularLocation>
</comment>
<dbReference type="PANTHER" id="PTHR33202">
    <property type="entry name" value="ZINC UPTAKE REGULATION PROTEIN"/>
    <property type="match status" value="1"/>
</dbReference>
<keyword evidence="1" id="KW-0804">Transcription</keyword>
<dbReference type="InterPro" id="IPR002481">
    <property type="entry name" value="FUR"/>
</dbReference>
<sequence>MKTGDFILYMTMKGRKLMSEQEQEVGTRWLAQAGLRPTRQRVTLASLLVGDGQDRHVTAESLFEAAKGQGEAVSLATVYNTLRAFCDAGLLQEVTVDGSKSYFDTNTHDHPHFFWEDDSKLTDAPSEQLVIAQLPDAPEGAEIASVDVVIRLRRKS</sequence>
<dbReference type="SUPFAM" id="SSF46785">
    <property type="entry name" value="Winged helix' DNA-binding domain"/>
    <property type="match status" value="1"/>
</dbReference>
<keyword evidence="1" id="KW-0238">DNA-binding</keyword>
<keyword evidence="1" id="KW-0408">Iron</keyword>
<proteinExistence type="inferred from homology"/>
<dbReference type="CDD" id="cd07153">
    <property type="entry name" value="Fur_like"/>
    <property type="match status" value="1"/>
</dbReference>
<keyword evidence="3" id="KW-1185">Reference proteome</keyword>
<reference evidence="2 3" key="1">
    <citation type="submission" date="2007-11" db="EMBL/GenBank/DDBJ databases">
        <authorList>
            <person name="Wagner-Dobler I."/>
            <person name="Ferriera S."/>
            <person name="Johnson J."/>
            <person name="Kravitz S."/>
            <person name="Beeson K."/>
            <person name="Sutton G."/>
            <person name="Rogers Y.-H."/>
            <person name="Friedman R."/>
            <person name="Frazier M."/>
            <person name="Venter J.C."/>
        </authorList>
    </citation>
    <scope>NUCLEOTIDE SEQUENCE [LARGE SCALE GENOMIC DNA]</scope>
    <source>
        <strain evidence="2 3">HEL-45</strain>
    </source>
</reference>
<dbReference type="NCBIfam" id="NF045678">
    <property type="entry name" value="TransRegIrrA"/>
    <property type="match status" value="1"/>
</dbReference>
<keyword evidence="1" id="KW-0805">Transcription regulation</keyword>
<gene>
    <name evidence="1" type="primary">fur</name>
    <name evidence="2" type="ORF">OIHEL45_01090</name>
</gene>
<keyword evidence="1" id="KW-0862">Zinc</keyword>
<dbReference type="InterPro" id="IPR036390">
    <property type="entry name" value="WH_DNA-bd_sf"/>
</dbReference>
<dbReference type="Gene3D" id="1.10.10.10">
    <property type="entry name" value="Winged helix-like DNA-binding domain superfamily/Winged helix DNA-binding domain"/>
    <property type="match status" value="1"/>
</dbReference>
<protein>
    <recommendedName>
        <fullName evidence="1">Ferric uptake regulation protein</fullName>
    </recommendedName>
</protein>
<dbReference type="PANTHER" id="PTHR33202:SF7">
    <property type="entry name" value="FERRIC UPTAKE REGULATION PROTEIN"/>
    <property type="match status" value="1"/>
</dbReference>
<evidence type="ECO:0000313" key="2">
    <source>
        <dbReference type="EMBL" id="EDQ03630.1"/>
    </source>
</evidence>
<dbReference type="InterPro" id="IPR036388">
    <property type="entry name" value="WH-like_DNA-bd_sf"/>
</dbReference>
<keyword evidence="1" id="KW-0678">Repressor</keyword>
<comment type="caution">
    <text evidence="2">The sequence shown here is derived from an EMBL/GenBank/DDBJ whole genome shotgun (WGS) entry which is preliminary data.</text>
</comment>
<evidence type="ECO:0000313" key="3">
    <source>
        <dbReference type="Proteomes" id="UP000003257"/>
    </source>
</evidence>
<dbReference type="Pfam" id="PF01475">
    <property type="entry name" value="FUR"/>
    <property type="match status" value="1"/>
</dbReference>
<dbReference type="NCBIfam" id="NF045677">
    <property type="entry name" value="FeRespRegIrr"/>
    <property type="match status" value="1"/>
</dbReference>
<comment type="similarity">
    <text evidence="1">Belongs to the Fur family.</text>
</comment>
<organism evidence="2 3">
    <name type="scientific">Sulfitobacter indolifex HEL-45</name>
    <dbReference type="NCBI Taxonomy" id="391624"/>
    <lineage>
        <taxon>Bacteria</taxon>
        <taxon>Pseudomonadati</taxon>
        <taxon>Pseudomonadota</taxon>
        <taxon>Alphaproteobacteria</taxon>
        <taxon>Rhodobacterales</taxon>
        <taxon>Roseobacteraceae</taxon>
        <taxon>Sulfitobacter</taxon>
    </lineage>
</organism>
<dbReference type="Proteomes" id="UP000003257">
    <property type="component" value="Unassembled WGS sequence"/>
</dbReference>
<evidence type="ECO:0000256" key="1">
    <source>
        <dbReference type="RuleBase" id="RU364037"/>
    </source>
</evidence>
<keyword evidence="1" id="KW-0963">Cytoplasm</keyword>
<name>A0ABM9X2C8_9RHOB</name>